<protein>
    <submittedName>
        <fullName evidence="1">ATP-dependent DNA helicase</fullName>
    </submittedName>
</protein>
<reference evidence="1" key="1">
    <citation type="submission" date="2020-07" db="EMBL/GenBank/DDBJ databases">
        <title>Multicomponent nature underlies the extraordinary mechanical properties of spider dragline silk.</title>
        <authorList>
            <person name="Kono N."/>
            <person name="Nakamura H."/>
            <person name="Mori M."/>
            <person name="Yoshida Y."/>
            <person name="Ohtoshi R."/>
            <person name="Malay A.D."/>
            <person name="Moran D.A.P."/>
            <person name="Tomita M."/>
            <person name="Numata K."/>
            <person name="Arakawa K."/>
        </authorList>
    </citation>
    <scope>NUCLEOTIDE SEQUENCE</scope>
</reference>
<dbReference type="PANTHER" id="PTHR10492">
    <property type="match status" value="1"/>
</dbReference>
<sequence length="323" mass="37659">MAVFDVTSSDGIARNEVNQYEMGRCISNNETVWRILNFPIHERHPTIIHLSVHLEKRTESTSQKVMLLNELDLQRKQLLLLSSGFVMKMSLPALFFYHQVPRYYTWDSKNKKWSRRKVGQSLSDYPGIKSTDAIGRVYTVHPNNSECFHLRLLLHEVPGPTSFQYLKTFEGRICSNYKEACQVRGLLENDEHWNATLEEAAFMHSPRMLRDLFAVMLQVCAVSNPNHLWINHQENLFEDILHQVRIQQRNMDLEFSTEILNEALIIEDKVRSLGGSDLKSVGLPQPNRDSSTIDDVLRERTYNVSELRRFLEENEGKMIPDQR</sequence>
<keyword evidence="1" id="KW-0067">ATP-binding</keyword>
<comment type="caution">
    <text evidence="1">The sequence shown here is derived from an EMBL/GenBank/DDBJ whole genome shotgun (WGS) entry which is preliminary data.</text>
</comment>
<keyword evidence="1" id="KW-0347">Helicase</keyword>
<dbReference type="OrthoDB" id="6422725at2759"/>
<evidence type="ECO:0000313" key="2">
    <source>
        <dbReference type="Proteomes" id="UP000887116"/>
    </source>
</evidence>
<dbReference type="AlphaFoldDB" id="A0A8X6GU89"/>
<organism evidence="1 2">
    <name type="scientific">Trichonephila clavata</name>
    <name type="common">Joro spider</name>
    <name type="synonym">Nephila clavata</name>
    <dbReference type="NCBI Taxonomy" id="2740835"/>
    <lineage>
        <taxon>Eukaryota</taxon>
        <taxon>Metazoa</taxon>
        <taxon>Ecdysozoa</taxon>
        <taxon>Arthropoda</taxon>
        <taxon>Chelicerata</taxon>
        <taxon>Arachnida</taxon>
        <taxon>Araneae</taxon>
        <taxon>Araneomorphae</taxon>
        <taxon>Entelegynae</taxon>
        <taxon>Araneoidea</taxon>
        <taxon>Nephilidae</taxon>
        <taxon>Trichonephila</taxon>
    </lineage>
</organism>
<keyword evidence="1" id="KW-0547">Nucleotide-binding</keyword>
<gene>
    <name evidence="1" type="primary">pif1_17</name>
    <name evidence="1" type="ORF">TNCT_7581</name>
</gene>
<accession>A0A8X6GU89</accession>
<dbReference type="EMBL" id="BMAO01006752">
    <property type="protein sequence ID" value="GFR11282.1"/>
    <property type="molecule type" value="Genomic_DNA"/>
</dbReference>
<evidence type="ECO:0000313" key="1">
    <source>
        <dbReference type="EMBL" id="GFR11282.1"/>
    </source>
</evidence>
<keyword evidence="2" id="KW-1185">Reference proteome</keyword>
<proteinExistence type="predicted"/>
<name>A0A8X6GU89_TRICU</name>
<keyword evidence="1" id="KW-0378">Hydrolase</keyword>
<dbReference type="Proteomes" id="UP000887116">
    <property type="component" value="Unassembled WGS sequence"/>
</dbReference>
<dbReference type="GO" id="GO:0004386">
    <property type="term" value="F:helicase activity"/>
    <property type="evidence" value="ECO:0007669"/>
    <property type="project" value="UniProtKB-KW"/>
</dbReference>